<feature type="signal peptide" evidence="3">
    <location>
        <begin position="1"/>
        <end position="26"/>
    </location>
</feature>
<comment type="caution">
    <text evidence="4">The sequence shown here is derived from an EMBL/GenBank/DDBJ whole genome shotgun (WGS) entry which is preliminary data.</text>
</comment>
<dbReference type="InterPro" id="IPR029058">
    <property type="entry name" value="AB_hydrolase_fold"/>
</dbReference>
<keyword evidence="2" id="KW-0378">Hydrolase</keyword>
<evidence type="ECO:0000256" key="2">
    <source>
        <dbReference type="ARBA" id="ARBA00022801"/>
    </source>
</evidence>
<dbReference type="GO" id="GO:0016787">
    <property type="term" value="F:hydrolase activity"/>
    <property type="evidence" value="ECO:0007669"/>
    <property type="project" value="UniProtKB-KW"/>
</dbReference>
<evidence type="ECO:0000256" key="1">
    <source>
        <dbReference type="ARBA" id="ARBA00022729"/>
    </source>
</evidence>
<feature type="chain" id="PRO_5030541883" evidence="3">
    <location>
        <begin position="27"/>
        <end position="410"/>
    </location>
</feature>
<proteinExistence type="predicted"/>
<evidence type="ECO:0000256" key="3">
    <source>
        <dbReference type="SAM" id="SignalP"/>
    </source>
</evidence>
<organism evidence="4 5">
    <name type="scientific">Thermomonospora cellulosilytica</name>
    <dbReference type="NCBI Taxonomy" id="1411118"/>
    <lineage>
        <taxon>Bacteria</taxon>
        <taxon>Bacillati</taxon>
        <taxon>Actinomycetota</taxon>
        <taxon>Actinomycetes</taxon>
        <taxon>Streptosporangiales</taxon>
        <taxon>Thermomonosporaceae</taxon>
        <taxon>Thermomonospora</taxon>
    </lineage>
</organism>
<dbReference type="SUPFAM" id="SSF53474">
    <property type="entry name" value="alpha/beta-Hydrolases"/>
    <property type="match status" value="1"/>
</dbReference>
<dbReference type="InterPro" id="IPR050955">
    <property type="entry name" value="Plant_Biomass_Hydrol_Est"/>
</dbReference>
<accession>A0A7W3MVI8</accession>
<keyword evidence="5" id="KW-1185">Reference proteome</keyword>
<dbReference type="PANTHER" id="PTHR43037">
    <property type="entry name" value="UNNAMED PRODUCT-RELATED"/>
    <property type="match status" value="1"/>
</dbReference>
<dbReference type="EMBL" id="JACJII010000001">
    <property type="protein sequence ID" value="MBA9002661.1"/>
    <property type="molecule type" value="Genomic_DNA"/>
</dbReference>
<keyword evidence="1 3" id="KW-0732">Signal</keyword>
<dbReference type="PANTHER" id="PTHR43037:SF5">
    <property type="entry name" value="FERULOYL ESTERASE"/>
    <property type="match status" value="1"/>
</dbReference>
<reference evidence="4 5" key="1">
    <citation type="submission" date="2020-08" db="EMBL/GenBank/DDBJ databases">
        <title>Sequencing the genomes of 1000 actinobacteria strains.</title>
        <authorList>
            <person name="Klenk H.-P."/>
        </authorList>
    </citation>
    <scope>NUCLEOTIDE SEQUENCE [LARGE SCALE GENOMIC DNA]</scope>
    <source>
        <strain evidence="4 5">DSM 45823</strain>
    </source>
</reference>
<dbReference type="AlphaFoldDB" id="A0A7W3MVI8"/>
<evidence type="ECO:0000313" key="5">
    <source>
        <dbReference type="Proteomes" id="UP000539313"/>
    </source>
</evidence>
<dbReference type="Proteomes" id="UP000539313">
    <property type="component" value="Unassembled WGS sequence"/>
</dbReference>
<name>A0A7W3MVI8_9ACTN</name>
<sequence length="410" mass="43477">MRLRLSALTAAIATAVTGVLATAALAAVPPPTAGDLRSYNIGATYVSGVSSGGYMANQLHVAYSGVFQGAGIFSAGPYRCAQGDLATALNACMQTYMPRKTPAQLVSETRSLASSGAVDPVANLSGDPVYLYHGSNDQTVVRAVNDDLAAYYQSLGARVSYRKTTSGHAWVSPIGPVSCTSTASPFINNCGDDPPGQMLAHLFGAPVNAPASQLNGTLIQFDQNDYAVGGDASAISMGDEGFAYVPDDCANGAQCRLMVALHGCKQGYRYQSFGDKFMRYAYLNEYADTNDMIVLYPQAIPTTDLTNPNGCWNWWAYQGDTRYAQHGGTQIETILNMVEALTGSAPPPSPTPTPTLECVTASNYAHTTAGRAYALYGNTYANGSNEYLGLWNIYTTSSIRQTSPGHWVKC</sequence>
<evidence type="ECO:0000313" key="4">
    <source>
        <dbReference type="EMBL" id="MBA9002661.1"/>
    </source>
</evidence>
<dbReference type="Gene3D" id="3.40.50.1820">
    <property type="entry name" value="alpha/beta hydrolase"/>
    <property type="match status" value="2"/>
</dbReference>
<gene>
    <name evidence="4" type="ORF">HNR21_001543</name>
</gene>
<protein>
    <submittedName>
        <fullName evidence="4">Poly(3-hydroxybutyrate) depolymerase</fullName>
    </submittedName>
</protein>